<dbReference type="AlphaFoldDB" id="A0A7L4ZI50"/>
<dbReference type="EMBL" id="CP019288">
    <property type="protein sequence ID" value="QHI36413.1"/>
    <property type="molecule type" value="Genomic_DNA"/>
</dbReference>
<dbReference type="KEGG" id="kan:IMCC3317_17760"/>
<reference evidence="2 3" key="1">
    <citation type="journal article" date="2013" name="Int. J. Syst. Evol. Microbiol.">
        <title>Kordia antarctica sp. nov., isolated from Antarctic seawater.</title>
        <authorList>
            <person name="Baek K."/>
            <person name="Choi A."/>
            <person name="Kang I."/>
            <person name="Lee K."/>
            <person name="Cho J.C."/>
        </authorList>
    </citation>
    <scope>NUCLEOTIDE SEQUENCE [LARGE SCALE GENOMIC DNA]</scope>
    <source>
        <strain evidence="2 3">IMCC3317</strain>
    </source>
</reference>
<name>A0A7L4ZI50_9FLAO</name>
<gene>
    <name evidence="2" type="ORF">IMCC3317_17760</name>
</gene>
<dbReference type="Proteomes" id="UP000464657">
    <property type="component" value="Chromosome"/>
</dbReference>
<organism evidence="2 3">
    <name type="scientific">Kordia antarctica</name>
    <dbReference type="NCBI Taxonomy" id="1218801"/>
    <lineage>
        <taxon>Bacteria</taxon>
        <taxon>Pseudomonadati</taxon>
        <taxon>Bacteroidota</taxon>
        <taxon>Flavobacteriia</taxon>
        <taxon>Flavobacteriales</taxon>
        <taxon>Flavobacteriaceae</taxon>
        <taxon>Kordia</taxon>
    </lineage>
</organism>
<feature type="transmembrane region" description="Helical" evidence="1">
    <location>
        <begin position="12"/>
        <end position="31"/>
    </location>
</feature>
<evidence type="ECO:0000313" key="2">
    <source>
        <dbReference type="EMBL" id="QHI36413.1"/>
    </source>
</evidence>
<protein>
    <submittedName>
        <fullName evidence="2">Uncharacterized protein</fullName>
    </submittedName>
</protein>
<evidence type="ECO:0000256" key="1">
    <source>
        <dbReference type="SAM" id="Phobius"/>
    </source>
</evidence>
<keyword evidence="1" id="KW-1133">Transmembrane helix</keyword>
<dbReference type="RefSeq" id="WP_160129121.1">
    <property type="nucleotide sequence ID" value="NZ_CP019288.1"/>
</dbReference>
<keyword evidence="1" id="KW-0812">Transmembrane</keyword>
<keyword evidence="3" id="KW-1185">Reference proteome</keyword>
<sequence length="208" mass="23602">MSNTKTLRIGFLDMLTAFLCSSAVLMVIIAYSQDKSSKGQAYPRNFFEYTIEVSAQNIQILNGAELKFYINNSNAVIYTKNDGQGIVRSKETGLIEFETEPNYSVYVLGPQKVFENNLIDTYTIYVPTHGESLNDYTVGVLYYNTNKLGLNNYSNSKEELTKEIDVNSISITHKLKTLDIDNKISSKINILKIGEHSQRRLKDIIDEK</sequence>
<proteinExistence type="predicted"/>
<keyword evidence="1" id="KW-0472">Membrane</keyword>
<accession>A0A7L4ZI50</accession>
<evidence type="ECO:0000313" key="3">
    <source>
        <dbReference type="Proteomes" id="UP000464657"/>
    </source>
</evidence>